<dbReference type="InterPro" id="IPR023203">
    <property type="entry name" value="TTHA0068_sf"/>
</dbReference>
<evidence type="ECO:0000313" key="2">
    <source>
        <dbReference type="Proteomes" id="UP001597362"/>
    </source>
</evidence>
<gene>
    <name evidence="1" type="ORF">ACFSJH_09010</name>
</gene>
<dbReference type="InterPro" id="IPR005500">
    <property type="entry name" value="DUF309"/>
</dbReference>
<dbReference type="RefSeq" id="WP_377771458.1">
    <property type="nucleotide sequence ID" value="NZ_JBHUHO010000029.1"/>
</dbReference>
<dbReference type="PANTHER" id="PTHR34796:SF1">
    <property type="entry name" value="EXPRESSED PROTEIN"/>
    <property type="match status" value="1"/>
</dbReference>
<dbReference type="PANTHER" id="PTHR34796">
    <property type="entry name" value="EXPRESSED PROTEIN"/>
    <property type="match status" value="1"/>
</dbReference>
<reference evidence="2" key="1">
    <citation type="journal article" date="2019" name="Int. J. Syst. Evol. Microbiol.">
        <title>The Global Catalogue of Microorganisms (GCM) 10K type strain sequencing project: providing services to taxonomists for standard genome sequencing and annotation.</title>
        <authorList>
            <consortium name="The Broad Institute Genomics Platform"/>
            <consortium name="The Broad Institute Genome Sequencing Center for Infectious Disease"/>
            <person name="Wu L."/>
            <person name="Ma J."/>
        </authorList>
    </citation>
    <scope>NUCLEOTIDE SEQUENCE [LARGE SCALE GENOMIC DNA]</scope>
    <source>
        <strain evidence="2">GH52</strain>
    </source>
</reference>
<sequence length="165" mass="19516">MIEQRIDYLTRYLIQYHAVRDYFECHEVLEEYWKQQRQSSYAHVYQGLIQLAVAQYHERRGNYSGAIKLYKAAQLKLNTLLLNELGIDSIDLQEQLSERLQAVTLGLAFEDIDLWIIDQELLHRCLSQTKQMGLVWGEASDLSNHRLVHRHLKQYRSEIEPALKS</sequence>
<comment type="caution">
    <text evidence="1">The sequence shown here is derived from an EMBL/GenBank/DDBJ whole genome shotgun (WGS) entry which is preliminary data.</text>
</comment>
<dbReference type="Proteomes" id="UP001597362">
    <property type="component" value="Unassembled WGS sequence"/>
</dbReference>
<dbReference type="SUPFAM" id="SSF140663">
    <property type="entry name" value="TTHA0068-like"/>
    <property type="match status" value="1"/>
</dbReference>
<accession>A0ABW4YK00</accession>
<name>A0ABW4YK00_9BACL</name>
<dbReference type="EMBL" id="JBHUHO010000029">
    <property type="protein sequence ID" value="MFD2115859.1"/>
    <property type="molecule type" value="Genomic_DNA"/>
</dbReference>
<dbReference type="Pfam" id="PF03745">
    <property type="entry name" value="DUF309"/>
    <property type="match status" value="1"/>
</dbReference>
<keyword evidence="2" id="KW-1185">Reference proteome</keyword>
<organism evidence="1 2">
    <name type="scientific">Paenibacillus yanchengensis</name>
    <dbReference type="NCBI Taxonomy" id="2035833"/>
    <lineage>
        <taxon>Bacteria</taxon>
        <taxon>Bacillati</taxon>
        <taxon>Bacillota</taxon>
        <taxon>Bacilli</taxon>
        <taxon>Bacillales</taxon>
        <taxon>Paenibacillaceae</taxon>
        <taxon>Paenibacillus</taxon>
    </lineage>
</organism>
<proteinExistence type="predicted"/>
<evidence type="ECO:0000313" key="1">
    <source>
        <dbReference type="EMBL" id="MFD2115859.1"/>
    </source>
</evidence>
<dbReference type="Gene3D" id="1.10.3450.10">
    <property type="entry name" value="TTHA0068-like"/>
    <property type="match status" value="1"/>
</dbReference>
<protein>
    <submittedName>
        <fullName evidence="1">DUF309 domain-containing protein</fullName>
    </submittedName>
</protein>